<organism evidence="2 3">
    <name type="scientific">Paenibacillus agricola</name>
    <dbReference type="NCBI Taxonomy" id="2716264"/>
    <lineage>
        <taxon>Bacteria</taxon>
        <taxon>Bacillati</taxon>
        <taxon>Bacillota</taxon>
        <taxon>Bacilli</taxon>
        <taxon>Bacillales</taxon>
        <taxon>Paenibacillaceae</taxon>
        <taxon>Paenibacillus</taxon>
    </lineage>
</organism>
<dbReference type="InterPro" id="IPR050259">
    <property type="entry name" value="SDR"/>
</dbReference>
<dbReference type="EMBL" id="JAAOIW010000006">
    <property type="protein sequence ID" value="NHN31794.1"/>
    <property type="molecule type" value="Genomic_DNA"/>
</dbReference>
<dbReference type="InterPro" id="IPR002347">
    <property type="entry name" value="SDR_fam"/>
</dbReference>
<dbReference type="PANTHER" id="PTHR42879:SF6">
    <property type="entry name" value="NADPH-DEPENDENT REDUCTASE BACG"/>
    <property type="match status" value="1"/>
</dbReference>
<dbReference type="InterPro" id="IPR036291">
    <property type="entry name" value="NAD(P)-bd_dom_sf"/>
</dbReference>
<dbReference type="SUPFAM" id="SSF51735">
    <property type="entry name" value="NAD(P)-binding Rossmann-fold domains"/>
    <property type="match status" value="1"/>
</dbReference>
<reference evidence="2" key="1">
    <citation type="submission" date="2020-03" db="EMBL/GenBank/DDBJ databases">
        <title>Draft sequencing of Paenibacilllus sp. S3N08.</title>
        <authorList>
            <person name="Kim D.-U."/>
        </authorList>
    </citation>
    <scope>NUCLEOTIDE SEQUENCE</scope>
    <source>
        <strain evidence="2">S3N08</strain>
    </source>
</reference>
<evidence type="ECO:0000256" key="1">
    <source>
        <dbReference type="ARBA" id="ARBA00006484"/>
    </source>
</evidence>
<comment type="similarity">
    <text evidence="1">Belongs to the short-chain dehydrogenases/reductases (SDR) family.</text>
</comment>
<dbReference type="Proteomes" id="UP001165962">
    <property type="component" value="Unassembled WGS sequence"/>
</dbReference>
<keyword evidence="3" id="KW-1185">Reference proteome</keyword>
<dbReference type="PANTHER" id="PTHR42879">
    <property type="entry name" value="3-OXOACYL-(ACYL-CARRIER-PROTEIN) REDUCTASE"/>
    <property type="match status" value="1"/>
</dbReference>
<evidence type="ECO:0000313" key="2">
    <source>
        <dbReference type="EMBL" id="NHN31794.1"/>
    </source>
</evidence>
<comment type="caution">
    <text evidence="2">The sequence shown here is derived from an EMBL/GenBank/DDBJ whole genome shotgun (WGS) entry which is preliminary data.</text>
</comment>
<name>A0ABX0JC54_9BACL</name>
<proteinExistence type="inferred from homology"/>
<dbReference type="Pfam" id="PF13561">
    <property type="entry name" value="adh_short_C2"/>
    <property type="match status" value="1"/>
</dbReference>
<gene>
    <name evidence="2" type="ORF">G9U52_18320</name>
</gene>
<dbReference type="Gene3D" id="3.40.50.720">
    <property type="entry name" value="NAD(P)-binding Rossmann-like Domain"/>
    <property type="match status" value="1"/>
</dbReference>
<accession>A0ABX0JC54</accession>
<dbReference type="PRINTS" id="PR00080">
    <property type="entry name" value="SDRFAMILY"/>
</dbReference>
<sequence length="275" mass="28486">MEMDLGLAGKIAIVTGASAGIGFACSKALFEEGASVVMVARDPERMQQAAAAILQESAVGSAAAMADEAPRIVTVIGDMAQPGTVKEAVATALERFGRIDIVINNAGSAKAGSFFELPEEAFLEAWNLKLLGYIRMVKEAAPHMIKQGDGRIVNIIGSAARTPNAAFLAGSTANAALLNFTRGISKELAQSNVRINAISPGVTATERAQRLAEQHAQAKGIDVDTQKAETNASIPLGHMVDPAEIAAMALLLVSDRVPSITGTEIVIDGGQQPGV</sequence>
<protein>
    <submittedName>
        <fullName evidence="2">SDR family oxidoreductase</fullName>
    </submittedName>
</protein>
<evidence type="ECO:0000313" key="3">
    <source>
        <dbReference type="Proteomes" id="UP001165962"/>
    </source>
</evidence>
<dbReference type="PRINTS" id="PR00081">
    <property type="entry name" value="GDHRDH"/>
</dbReference>